<proteinExistence type="predicted"/>
<organism evidence="1 2">
    <name type="scientific">Candidatus Terrybacteria bacterium RIFCSPLOWO2_01_FULL_58_14</name>
    <dbReference type="NCBI Taxonomy" id="1802369"/>
    <lineage>
        <taxon>Bacteria</taxon>
        <taxon>Candidatus Terryibacteriota</taxon>
    </lineage>
</organism>
<sequence>MLQRLRAILPVVLLCLVLGFGLGMVVRAWTGPGGAPPTGNPAGGVTGSGTATRAAFWATGSSLGSNANFYWDNTNSRLGIGLTNPATPIEVASGNVRVRGSGDRILIASNSALAGNKALSLFAGGAEASLQYDSSGSFQIISNTKALIEAGTFAGTTRLLIDSSGNVGIGGTSSPEGLQVNLAASETARGADNVRFGVLSGTPRVILEDSGFTQWLVDNSGGVLRFFNPGTVRMSLTTAGRLDVTGDISWGGTLQGGTVPWARLGSFPAGCGAGFAVQVIGTTPTCIAVGGAGGTPGGSNTHVQYNNSGAFGGDAGFTYGAGGNDLSLGGGGSQAGNFVIKNSVGTTTVSLNSDTNSWFNSGNFSIGTSSVGQKLYVVGNVQVDDGGSGNGIMLQGADRPLITRNWDTFTSGGYAGVGRWGLFMEPSTLTLGIPNVGGPTFQVKAFNANSSSVNLLTVNTSGRLDIAGDAYIAGSQVCRANGTGCPGGGSVSGSGTTNTLPKWTGSTALGNSQMTDDGTWVRMGGTLQFSPGGGDVYIGGGSQDGNLFVRNSSSTTKVDIDGFRATMKFYSSSANGDDGVIGTAPYDSGLNIVGINTGAGYRQIRFWGSLIQNETPAANSLGTTTINGQSVCLANGTNCPTRTTATCTSATVNDPNCQAWCPSGTAIGGGIGSAATTDSVTAVASNPVTGPNGWNCGLTRSGTSTTFVTCYVICQLP</sequence>
<dbReference type="AlphaFoldDB" id="A0A1G2Q105"/>
<evidence type="ECO:0000313" key="1">
    <source>
        <dbReference type="EMBL" id="OHA53522.1"/>
    </source>
</evidence>
<name>A0A1G2Q105_9BACT</name>
<reference evidence="1 2" key="1">
    <citation type="journal article" date="2016" name="Nat. Commun.">
        <title>Thousands of microbial genomes shed light on interconnected biogeochemical processes in an aquifer system.</title>
        <authorList>
            <person name="Anantharaman K."/>
            <person name="Brown C.T."/>
            <person name="Hug L.A."/>
            <person name="Sharon I."/>
            <person name="Castelle C.J."/>
            <person name="Probst A.J."/>
            <person name="Thomas B.C."/>
            <person name="Singh A."/>
            <person name="Wilkins M.J."/>
            <person name="Karaoz U."/>
            <person name="Brodie E.L."/>
            <person name="Williams K.H."/>
            <person name="Hubbard S.S."/>
            <person name="Banfield J.F."/>
        </authorList>
    </citation>
    <scope>NUCLEOTIDE SEQUENCE [LARGE SCALE GENOMIC DNA]</scope>
</reference>
<evidence type="ECO:0000313" key="2">
    <source>
        <dbReference type="Proteomes" id="UP000177865"/>
    </source>
</evidence>
<comment type="caution">
    <text evidence="1">The sequence shown here is derived from an EMBL/GenBank/DDBJ whole genome shotgun (WGS) entry which is preliminary data.</text>
</comment>
<accession>A0A1G2Q105</accession>
<gene>
    <name evidence="1" type="ORF">A2991_03970</name>
</gene>
<dbReference type="EMBL" id="MHSZ01000014">
    <property type="protein sequence ID" value="OHA53522.1"/>
    <property type="molecule type" value="Genomic_DNA"/>
</dbReference>
<dbReference type="Proteomes" id="UP000177865">
    <property type="component" value="Unassembled WGS sequence"/>
</dbReference>
<protein>
    <submittedName>
        <fullName evidence="1">Uncharacterized protein</fullName>
    </submittedName>
</protein>